<proteinExistence type="predicted"/>
<dbReference type="Pfam" id="PF09626">
    <property type="entry name" value="DHC"/>
    <property type="match status" value="1"/>
</dbReference>
<accession>A0A221KDS6</accession>
<protein>
    <submittedName>
        <fullName evidence="2">Diheme cytochrome c</fullName>
    </submittedName>
</protein>
<dbReference type="KEGG" id="vff:VITFI_CDS1222"/>
<dbReference type="RefSeq" id="WP_089416215.1">
    <property type="nucleotide sequence ID" value="NZ_CP022423.1"/>
</dbReference>
<gene>
    <name evidence="2" type="ORF">VITFI_CDS1222</name>
</gene>
<dbReference type="InterPro" id="IPR018588">
    <property type="entry name" value="Dihaem_cytochrome-c"/>
</dbReference>
<evidence type="ECO:0000313" key="3">
    <source>
        <dbReference type="Proteomes" id="UP000199729"/>
    </source>
</evidence>
<reference evidence="2 3" key="1">
    <citation type="submission" date="2017-07" db="EMBL/GenBank/DDBJ databases">
        <title>Complete Genome Sequence of the cosmetic ferment Vitreoscilla filiformis (ATCC15551).</title>
        <authorList>
            <person name="Contreras S."/>
            <person name="Sagory-Zalkind P."/>
            <person name="Blanquart H."/>
            <person name="Iltis A."/>
            <person name="Morand S.C."/>
        </authorList>
    </citation>
    <scope>NUCLEOTIDE SEQUENCE [LARGE SCALE GENOMIC DNA]</scope>
    <source>
        <strain evidence="2 3">ATCC 15551</strain>
    </source>
</reference>
<feature type="signal peptide" evidence="1">
    <location>
        <begin position="1"/>
        <end position="24"/>
    </location>
</feature>
<evidence type="ECO:0000256" key="1">
    <source>
        <dbReference type="SAM" id="SignalP"/>
    </source>
</evidence>
<dbReference type="OrthoDB" id="5296814at2"/>
<dbReference type="Proteomes" id="UP000199729">
    <property type="component" value="Chromosome"/>
</dbReference>
<sequence length="161" mass="17674">MTMRNIRAGLIVALGSWVALSAWADGGEREERQRVPVLPAYQQECAACHVAFPARGLPVVSWQRLMANLPKHFGTDASLDAKTTADITQYLVTNAASGRRAKDTPPEDRLTRAAWFLREHDEIAADVWKRASIGKASNCAACHQGAPQGRFSEHDVRIPAK</sequence>
<evidence type="ECO:0000313" key="2">
    <source>
        <dbReference type="EMBL" id="ASM77000.1"/>
    </source>
</evidence>
<dbReference type="EMBL" id="CP022423">
    <property type="protein sequence ID" value="ASM77000.1"/>
    <property type="molecule type" value="Genomic_DNA"/>
</dbReference>
<name>A0A221KDS6_VITFI</name>
<keyword evidence="3" id="KW-1185">Reference proteome</keyword>
<organism evidence="2 3">
    <name type="scientific">Vitreoscilla filiformis</name>
    <dbReference type="NCBI Taxonomy" id="63"/>
    <lineage>
        <taxon>Bacteria</taxon>
        <taxon>Pseudomonadati</taxon>
        <taxon>Pseudomonadota</taxon>
        <taxon>Betaproteobacteria</taxon>
        <taxon>Neisseriales</taxon>
        <taxon>Neisseriaceae</taxon>
        <taxon>Vitreoscilla</taxon>
    </lineage>
</organism>
<dbReference type="AlphaFoldDB" id="A0A221KDS6"/>
<feature type="chain" id="PRO_5012013465" evidence="1">
    <location>
        <begin position="25"/>
        <end position="161"/>
    </location>
</feature>
<keyword evidence="1" id="KW-0732">Signal</keyword>